<feature type="transmembrane region" description="Helical" evidence="2">
    <location>
        <begin position="51"/>
        <end position="77"/>
    </location>
</feature>
<feature type="transmembrane region" description="Helical" evidence="2">
    <location>
        <begin position="161"/>
        <end position="182"/>
    </location>
</feature>
<proteinExistence type="predicted"/>
<feature type="transmembrane region" description="Helical" evidence="2">
    <location>
        <begin position="363"/>
        <end position="384"/>
    </location>
</feature>
<keyword evidence="2" id="KW-0472">Membrane</keyword>
<dbReference type="VEuPathDB" id="FungiDB:PSHT_03372"/>
<dbReference type="EMBL" id="PKSM01000031">
    <property type="protein sequence ID" value="POW20604.1"/>
    <property type="molecule type" value="Genomic_DNA"/>
</dbReference>
<dbReference type="VEuPathDB" id="FungiDB:PSTT_00501"/>
<comment type="caution">
    <text evidence="3">The sequence shown here is derived from an EMBL/GenBank/DDBJ whole genome shotgun (WGS) entry which is preliminary data.</text>
</comment>
<evidence type="ECO:0000256" key="1">
    <source>
        <dbReference type="SAM" id="MobiDB-lite"/>
    </source>
</evidence>
<feature type="transmembrane region" description="Helical" evidence="2">
    <location>
        <begin position="396"/>
        <end position="413"/>
    </location>
</feature>
<feature type="compositionally biased region" description="Low complexity" evidence="1">
    <location>
        <begin position="329"/>
        <end position="341"/>
    </location>
</feature>
<reference evidence="4" key="2">
    <citation type="journal article" date="2018" name="BMC Genomics">
        <title>Genomic insights into host adaptation between the wheat stripe rust pathogen (Puccinia striiformis f. sp. tritici) and the barley stripe rust pathogen (Puccinia striiformis f. sp. hordei).</title>
        <authorList>
            <person name="Xia C."/>
            <person name="Wang M."/>
            <person name="Yin C."/>
            <person name="Cornejo O.E."/>
            <person name="Hulbert S.H."/>
            <person name="Chen X."/>
        </authorList>
    </citation>
    <scope>NUCLEOTIDE SEQUENCE [LARGE SCALE GENOMIC DNA]</scope>
    <source>
        <strain evidence="4">93TX-2</strain>
    </source>
</reference>
<reference evidence="4" key="3">
    <citation type="journal article" date="2018" name="Mol. Plant Microbe Interact.">
        <title>Genome sequence resources for the wheat stripe rust pathogen (Puccinia striiformis f. sp. tritici) and the barley stripe rust pathogen (Puccinia striiformis f. sp. hordei).</title>
        <authorList>
            <person name="Xia C."/>
            <person name="Wang M."/>
            <person name="Yin C."/>
            <person name="Cornejo O.E."/>
            <person name="Hulbert S.H."/>
            <person name="Chen X."/>
        </authorList>
    </citation>
    <scope>NUCLEOTIDE SEQUENCE [LARGE SCALE GENOMIC DNA]</scope>
    <source>
        <strain evidence="4">93TX-2</strain>
    </source>
</reference>
<feature type="transmembrane region" description="Helical" evidence="2">
    <location>
        <begin position="120"/>
        <end position="141"/>
    </location>
</feature>
<feature type="non-terminal residue" evidence="3">
    <location>
        <position position="1"/>
    </location>
</feature>
<keyword evidence="2" id="KW-1133">Transmembrane helix</keyword>
<feature type="transmembrane region" description="Helical" evidence="2">
    <location>
        <begin position="202"/>
        <end position="223"/>
    </location>
</feature>
<name>A0A2S4WFQ2_9BASI</name>
<dbReference type="OrthoDB" id="2503470at2759"/>
<accession>A0A2S4WFQ2</accession>
<sequence>HHTCNMSSTSFNFLPSIPQILSTVPPGEDPFSFGLRMLDASVYPTVDPGTFSILIVMSFLHACTIILSVLVIILPFLRPRGRRKQFWIVKKFTIGSRRSSDCLFVFHKATDNYWMPNTSLALAFFQLLIGCVCEVYTYLSYMALKSPGFANKMSIGVWIQFIWLYNFYSYFITSWGAISTCLSSPQPATVLRFPILRKAGSLYTICIVIPLLVTLFTLAWSVALGFSYHKIQADVERVRNVLIQASSERKSGHRVNLRQMLQIFEDAKTLINTTRTLIFRLKYNSFLWAGIWTFTAAMYTSAVCPLITMFRTCYKRMEEMKTTEQPALSSQKSPPRGSSSGERNHERVGAALRRSYRFLMCHCAVMTISIMYNFCICLVVGIHSEHVIVVSEWRALGAWLFLVGGAFSAIAMLSQTWRSYIKFDFSQEVTDEGKGMKDEPKTSNKHRWNTLASGSSGNPTISELGVTVEEDKIESAEDILVICIPRTIADNSKADCNVEILRE</sequence>
<protein>
    <submittedName>
        <fullName evidence="3">Uncharacterized protein</fullName>
    </submittedName>
</protein>
<organism evidence="3 4">
    <name type="scientific">Puccinia striiformis</name>
    <dbReference type="NCBI Taxonomy" id="27350"/>
    <lineage>
        <taxon>Eukaryota</taxon>
        <taxon>Fungi</taxon>
        <taxon>Dikarya</taxon>
        <taxon>Basidiomycota</taxon>
        <taxon>Pucciniomycotina</taxon>
        <taxon>Pucciniomycetes</taxon>
        <taxon>Pucciniales</taxon>
        <taxon>Pucciniaceae</taxon>
        <taxon>Puccinia</taxon>
    </lineage>
</organism>
<feature type="transmembrane region" description="Helical" evidence="2">
    <location>
        <begin position="286"/>
        <end position="310"/>
    </location>
</feature>
<dbReference type="AlphaFoldDB" id="A0A2S4WFQ2"/>
<dbReference type="Proteomes" id="UP000238274">
    <property type="component" value="Unassembled WGS sequence"/>
</dbReference>
<reference evidence="3 4" key="1">
    <citation type="submission" date="2017-12" db="EMBL/GenBank/DDBJ databases">
        <title>Gene loss provides genomic basis for host adaptation in cereal stripe rust fungi.</title>
        <authorList>
            <person name="Xia C."/>
        </authorList>
    </citation>
    <scope>NUCLEOTIDE SEQUENCE [LARGE SCALE GENOMIC DNA]</scope>
    <source>
        <strain evidence="3 4">93TX-2</strain>
    </source>
</reference>
<keyword evidence="2" id="KW-0812">Transmembrane</keyword>
<keyword evidence="4" id="KW-1185">Reference proteome</keyword>
<gene>
    <name evidence="3" type="ORF">PSHT_03372</name>
</gene>
<evidence type="ECO:0000313" key="3">
    <source>
        <dbReference type="EMBL" id="POW20604.1"/>
    </source>
</evidence>
<evidence type="ECO:0000313" key="4">
    <source>
        <dbReference type="Proteomes" id="UP000238274"/>
    </source>
</evidence>
<evidence type="ECO:0000256" key="2">
    <source>
        <dbReference type="SAM" id="Phobius"/>
    </source>
</evidence>
<feature type="region of interest" description="Disordered" evidence="1">
    <location>
        <begin position="322"/>
        <end position="346"/>
    </location>
</feature>